<feature type="transmembrane region" description="Helical" evidence="1">
    <location>
        <begin position="60"/>
        <end position="82"/>
    </location>
</feature>
<proteinExistence type="predicted"/>
<dbReference type="Proteomes" id="UP000001876">
    <property type="component" value="Unassembled WGS sequence"/>
</dbReference>
<feature type="transmembrane region" description="Helical" evidence="1">
    <location>
        <begin position="94"/>
        <end position="118"/>
    </location>
</feature>
<evidence type="ECO:0000313" key="3">
    <source>
        <dbReference type="Proteomes" id="UP000001876"/>
    </source>
</evidence>
<evidence type="ECO:0000256" key="1">
    <source>
        <dbReference type="SAM" id="Phobius"/>
    </source>
</evidence>
<keyword evidence="1" id="KW-0812">Transmembrane</keyword>
<dbReference type="GeneID" id="9688890"/>
<dbReference type="EMBL" id="GG663748">
    <property type="protein sequence ID" value="EEH52382.1"/>
    <property type="molecule type" value="Genomic_DNA"/>
</dbReference>
<keyword evidence="3" id="KW-1185">Reference proteome</keyword>
<accession>C1N5Z9</accession>
<name>C1N5Z9_MICPC</name>
<reference evidence="2 3" key="1">
    <citation type="journal article" date="2009" name="Science">
        <title>Green evolution and dynamic adaptations revealed by genomes of the marine picoeukaryotes Micromonas.</title>
        <authorList>
            <person name="Worden A.Z."/>
            <person name="Lee J.H."/>
            <person name="Mock T."/>
            <person name="Rouze P."/>
            <person name="Simmons M.P."/>
            <person name="Aerts A.L."/>
            <person name="Allen A.E."/>
            <person name="Cuvelier M.L."/>
            <person name="Derelle E."/>
            <person name="Everett M.V."/>
            <person name="Foulon E."/>
            <person name="Grimwood J."/>
            <person name="Gundlach H."/>
            <person name="Henrissat B."/>
            <person name="Napoli C."/>
            <person name="McDonald S.M."/>
            <person name="Parker M.S."/>
            <person name="Rombauts S."/>
            <person name="Salamov A."/>
            <person name="Von Dassow P."/>
            <person name="Badger J.H."/>
            <person name="Coutinho P.M."/>
            <person name="Demir E."/>
            <person name="Dubchak I."/>
            <person name="Gentemann C."/>
            <person name="Eikrem W."/>
            <person name="Gready J.E."/>
            <person name="John U."/>
            <person name="Lanier W."/>
            <person name="Lindquist E.A."/>
            <person name="Lucas S."/>
            <person name="Mayer K.F."/>
            <person name="Moreau H."/>
            <person name="Not F."/>
            <person name="Otillar R."/>
            <person name="Panaud O."/>
            <person name="Pangilinan J."/>
            <person name="Paulsen I."/>
            <person name="Piegu B."/>
            <person name="Poliakov A."/>
            <person name="Robbens S."/>
            <person name="Schmutz J."/>
            <person name="Toulza E."/>
            <person name="Wyss T."/>
            <person name="Zelensky A."/>
            <person name="Zhou K."/>
            <person name="Armbrust E.V."/>
            <person name="Bhattacharya D."/>
            <person name="Goodenough U.W."/>
            <person name="Van de Peer Y."/>
            <person name="Grigoriev I.V."/>
        </authorList>
    </citation>
    <scope>NUCLEOTIDE SEQUENCE [LARGE SCALE GENOMIC DNA]</scope>
    <source>
        <strain evidence="2 3">CCMP1545</strain>
    </source>
</reference>
<dbReference type="RefSeq" id="XP_003063246.1">
    <property type="nucleotide sequence ID" value="XM_003063200.1"/>
</dbReference>
<keyword evidence="1" id="KW-0472">Membrane</keyword>
<evidence type="ECO:0000313" key="2">
    <source>
        <dbReference type="EMBL" id="EEH52382.1"/>
    </source>
</evidence>
<dbReference type="KEGG" id="mpp:MICPUCDRAFT_48830"/>
<organism evidence="3">
    <name type="scientific">Micromonas pusilla (strain CCMP1545)</name>
    <name type="common">Picoplanktonic green alga</name>
    <dbReference type="NCBI Taxonomy" id="564608"/>
    <lineage>
        <taxon>Eukaryota</taxon>
        <taxon>Viridiplantae</taxon>
        <taxon>Chlorophyta</taxon>
        <taxon>Mamiellophyceae</taxon>
        <taxon>Mamiellales</taxon>
        <taxon>Mamiellaceae</taxon>
        <taxon>Micromonas</taxon>
    </lineage>
</organism>
<gene>
    <name evidence="2" type="ORF">MICPUCDRAFT_48830</name>
</gene>
<dbReference type="AlphaFoldDB" id="C1N5Z9"/>
<keyword evidence="1" id="KW-1133">Transmembrane helix</keyword>
<sequence>MGIFSSSKKKNKKKLANAQADATGASFAYHRNTTALVIKYNLQYFPMSILRRSPMNLLDLPYLLIKWVLFFILSILEIPYNIVMRIISPVLRPINRFVIAPLMAVYFWVVFFPISFLIRVTQIPRIIGLLLGNVVGRTLWRIITFPFLYPPINWTIDLLRLLNPMRYLPVPPPGYFNRGTTSGKKVKKTPSKKR</sequence>
<protein>
    <submittedName>
        <fullName evidence="2">Predicted protein</fullName>
    </submittedName>
</protein>